<organism evidence="1 2">
    <name type="scientific">Trichonephila clavata</name>
    <name type="common">Joro spider</name>
    <name type="synonym">Nephila clavata</name>
    <dbReference type="NCBI Taxonomy" id="2740835"/>
    <lineage>
        <taxon>Eukaryota</taxon>
        <taxon>Metazoa</taxon>
        <taxon>Ecdysozoa</taxon>
        <taxon>Arthropoda</taxon>
        <taxon>Chelicerata</taxon>
        <taxon>Arachnida</taxon>
        <taxon>Araneae</taxon>
        <taxon>Araneomorphae</taxon>
        <taxon>Entelegynae</taxon>
        <taxon>Araneoidea</taxon>
        <taxon>Nephilidae</taxon>
        <taxon>Trichonephila</taxon>
    </lineage>
</organism>
<comment type="caution">
    <text evidence="1">The sequence shown here is derived from an EMBL/GenBank/DDBJ whole genome shotgun (WGS) entry which is preliminary data.</text>
</comment>
<keyword evidence="2" id="KW-1185">Reference proteome</keyword>
<dbReference type="OrthoDB" id="6445926at2759"/>
<protein>
    <submittedName>
        <fullName evidence="1">Uncharacterized protein</fullName>
    </submittedName>
</protein>
<name>A0A8X6GBL2_TRICU</name>
<evidence type="ECO:0000313" key="2">
    <source>
        <dbReference type="Proteomes" id="UP000887116"/>
    </source>
</evidence>
<dbReference type="AlphaFoldDB" id="A0A8X6GBL2"/>
<evidence type="ECO:0000313" key="1">
    <source>
        <dbReference type="EMBL" id="GFR00902.1"/>
    </source>
</evidence>
<dbReference type="EMBL" id="BMAO01005354">
    <property type="protein sequence ID" value="GFR00902.1"/>
    <property type="molecule type" value="Genomic_DNA"/>
</dbReference>
<proteinExistence type="predicted"/>
<gene>
    <name evidence="1" type="primary">NCL1_15185</name>
    <name evidence="1" type="ORF">TNCT_116181</name>
</gene>
<dbReference type="Proteomes" id="UP000887116">
    <property type="component" value="Unassembled WGS sequence"/>
</dbReference>
<sequence>MANDDQTNLAVNSATNQIPSEPHITAFNAENRMRIEAWLEYFNNACKLSNEDNDWKILHISKYLKGSVLTHYINSCLKISNFDDLCNILVENFLKPNIVNLSNFSQHHLKNNLEQYFHQKLNCGRQLGLSPQLILEGLTDGKKNAHQY</sequence>
<reference evidence="1" key="1">
    <citation type="submission" date="2020-07" db="EMBL/GenBank/DDBJ databases">
        <title>Multicomponent nature underlies the extraordinary mechanical properties of spider dragline silk.</title>
        <authorList>
            <person name="Kono N."/>
            <person name="Nakamura H."/>
            <person name="Mori M."/>
            <person name="Yoshida Y."/>
            <person name="Ohtoshi R."/>
            <person name="Malay A.D."/>
            <person name="Moran D.A.P."/>
            <person name="Tomita M."/>
            <person name="Numata K."/>
            <person name="Arakawa K."/>
        </authorList>
    </citation>
    <scope>NUCLEOTIDE SEQUENCE</scope>
</reference>
<accession>A0A8X6GBL2</accession>